<organism evidence="16 17">
    <name type="scientific">Bhargavaea ginsengi</name>
    <dbReference type="NCBI Taxonomy" id="426757"/>
    <lineage>
        <taxon>Bacteria</taxon>
        <taxon>Bacillati</taxon>
        <taxon>Bacillota</taxon>
        <taxon>Bacilli</taxon>
        <taxon>Bacillales</taxon>
        <taxon>Caryophanaceae</taxon>
        <taxon>Bhargavaea</taxon>
    </lineage>
</organism>
<dbReference type="InterPro" id="IPR046357">
    <property type="entry name" value="PPIase_dom_sf"/>
</dbReference>
<evidence type="ECO:0000256" key="6">
    <source>
        <dbReference type="ARBA" id="ARBA00023110"/>
    </source>
</evidence>
<evidence type="ECO:0000256" key="1">
    <source>
        <dbReference type="ARBA" id="ARBA00000971"/>
    </source>
</evidence>
<dbReference type="InterPro" id="IPR036611">
    <property type="entry name" value="Trigger_fac_ribosome-bd_sf"/>
</dbReference>
<dbReference type="Pfam" id="PF05698">
    <property type="entry name" value="Trigger_C"/>
    <property type="match status" value="1"/>
</dbReference>
<keyword evidence="7 12" id="KW-0143">Chaperone</keyword>
<dbReference type="EMBL" id="FNZF01000002">
    <property type="protein sequence ID" value="SEJ25942.1"/>
    <property type="molecule type" value="Genomic_DNA"/>
</dbReference>
<evidence type="ECO:0000256" key="9">
    <source>
        <dbReference type="ARBA" id="ARBA00023306"/>
    </source>
</evidence>
<dbReference type="STRING" id="426757.SAMN04488127_1423"/>
<keyword evidence="17" id="KW-1185">Reference proteome</keyword>
<dbReference type="Gene3D" id="1.10.3120.10">
    <property type="entry name" value="Trigger factor, C-terminal domain"/>
    <property type="match status" value="1"/>
</dbReference>
<dbReference type="Pfam" id="PF00254">
    <property type="entry name" value="FKBP_C"/>
    <property type="match status" value="1"/>
</dbReference>
<dbReference type="GO" id="GO:0015031">
    <property type="term" value="P:protein transport"/>
    <property type="evidence" value="ECO:0007669"/>
    <property type="project" value="UniProtKB-UniRule"/>
</dbReference>
<dbReference type="PANTHER" id="PTHR30560">
    <property type="entry name" value="TRIGGER FACTOR CHAPERONE AND PEPTIDYL-PROLYL CIS/TRANS ISOMERASE"/>
    <property type="match status" value="1"/>
</dbReference>
<comment type="function">
    <text evidence="10 12">Involved in protein export. Acts as a chaperone by maintaining the newly synthesized protein in an open conformation. Functions as a peptidyl-prolyl cis-trans isomerase.</text>
</comment>
<dbReference type="OrthoDB" id="9767721at2"/>
<dbReference type="Proteomes" id="UP000199200">
    <property type="component" value="Unassembled WGS sequence"/>
</dbReference>
<dbReference type="InterPro" id="IPR037041">
    <property type="entry name" value="Trigger_fac_C_sf"/>
</dbReference>
<keyword evidence="9 12" id="KW-0131">Cell cycle</keyword>
<evidence type="ECO:0000256" key="10">
    <source>
        <dbReference type="ARBA" id="ARBA00024849"/>
    </source>
</evidence>
<evidence type="ECO:0000256" key="2">
    <source>
        <dbReference type="ARBA" id="ARBA00005464"/>
    </source>
</evidence>
<dbReference type="GO" id="GO:0051301">
    <property type="term" value="P:cell division"/>
    <property type="evidence" value="ECO:0007669"/>
    <property type="project" value="UniProtKB-KW"/>
</dbReference>
<comment type="similarity">
    <text evidence="2 12 14">Belongs to the FKBP-type PPIase family. Tig subfamily.</text>
</comment>
<comment type="subcellular location">
    <subcellularLocation>
        <location evidence="12">Cytoplasm</location>
    </subcellularLocation>
    <text evidence="12">About half TF is bound to the ribosome near the polypeptide exit tunnel while the other half is free in the cytoplasm.</text>
</comment>
<feature type="domain" description="PPIase FKBP-type" evidence="15">
    <location>
        <begin position="163"/>
        <end position="248"/>
    </location>
</feature>
<dbReference type="InterPro" id="IPR027304">
    <property type="entry name" value="Trigger_fact/SurA_dom_sf"/>
</dbReference>
<dbReference type="GO" id="GO:0044183">
    <property type="term" value="F:protein folding chaperone"/>
    <property type="evidence" value="ECO:0007669"/>
    <property type="project" value="TreeGrafter"/>
</dbReference>
<gene>
    <name evidence="12" type="primary">tig</name>
    <name evidence="16" type="ORF">SAMN04488127_1423</name>
</gene>
<proteinExistence type="inferred from homology"/>
<dbReference type="Gene3D" id="3.30.70.1050">
    <property type="entry name" value="Trigger factor ribosome-binding domain"/>
    <property type="match status" value="1"/>
</dbReference>
<comment type="domain">
    <text evidence="12">Consists of 3 domains; the N-terminus binds the ribosome, the middle domain has PPIase activity, while the C-terminus has intrinsic chaperone activity on its own.</text>
</comment>
<dbReference type="InterPro" id="IPR008880">
    <property type="entry name" value="Trigger_fac_C"/>
</dbReference>
<dbReference type="SUPFAM" id="SSF54534">
    <property type="entry name" value="FKBP-like"/>
    <property type="match status" value="1"/>
</dbReference>
<dbReference type="InterPro" id="IPR008881">
    <property type="entry name" value="Trigger_fac_ribosome-bd_bac"/>
</dbReference>
<dbReference type="PIRSF" id="PIRSF003095">
    <property type="entry name" value="Trigger_factor"/>
    <property type="match status" value="1"/>
</dbReference>
<dbReference type="HAMAP" id="MF_00303">
    <property type="entry name" value="Trigger_factor_Tig"/>
    <property type="match status" value="1"/>
</dbReference>
<evidence type="ECO:0000256" key="7">
    <source>
        <dbReference type="ARBA" id="ARBA00023186"/>
    </source>
</evidence>
<dbReference type="GO" id="GO:0043335">
    <property type="term" value="P:protein unfolding"/>
    <property type="evidence" value="ECO:0007669"/>
    <property type="project" value="TreeGrafter"/>
</dbReference>
<dbReference type="InterPro" id="IPR005215">
    <property type="entry name" value="Trig_fac"/>
</dbReference>
<protein>
    <recommendedName>
        <fullName evidence="4 12">Trigger factor</fullName>
        <shortName evidence="12">TF</shortName>
        <ecNumber evidence="3 12">5.2.1.8</ecNumber>
    </recommendedName>
    <alternativeName>
        <fullName evidence="11 12">PPIase</fullName>
    </alternativeName>
</protein>
<evidence type="ECO:0000256" key="3">
    <source>
        <dbReference type="ARBA" id="ARBA00013194"/>
    </source>
</evidence>
<dbReference type="SUPFAM" id="SSF109998">
    <property type="entry name" value="Triger factor/SurA peptide-binding domain-like"/>
    <property type="match status" value="1"/>
</dbReference>
<evidence type="ECO:0000256" key="14">
    <source>
        <dbReference type="RuleBase" id="RU003914"/>
    </source>
</evidence>
<dbReference type="FunFam" id="3.10.50.40:FF:000001">
    <property type="entry name" value="Trigger factor"/>
    <property type="match status" value="1"/>
</dbReference>
<dbReference type="RefSeq" id="WP_092051460.1">
    <property type="nucleotide sequence ID" value="NZ_FNZF01000002.1"/>
</dbReference>
<evidence type="ECO:0000256" key="5">
    <source>
        <dbReference type="ARBA" id="ARBA00022618"/>
    </source>
</evidence>
<evidence type="ECO:0000313" key="16">
    <source>
        <dbReference type="EMBL" id="SEJ25942.1"/>
    </source>
</evidence>
<dbReference type="EC" id="5.2.1.8" evidence="3 12"/>
<dbReference type="SUPFAM" id="SSF102735">
    <property type="entry name" value="Trigger factor ribosome-binding domain"/>
    <property type="match status" value="1"/>
</dbReference>
<keyword evidence="5 12" id="KW-0132">Cell division</keyword>
<dbReference type="PROSITE" id="PS50059">
    <property type="entry name" value="FKBP_PPIASE"/>
    <property type="match status" value="1"/>
</dbReference>
<comment type="catalytic activity">
    <reaction evidence="1 12 13">
        <text>[protein]-peptidylproline (omega=180) = [protein]-peptidylproline (omega=0)</text>
        <dbReference type="Rhea" id="RHEA:16237"/>
        <dbReference type="Rhea" id="RHEA-COMP:10747"/>
        <dbReference type="Rhea" id="RHEA-COMP:10748"/>
        <dbReference type="ChEBI" id="CHEBI:83833"/>
        <dbReference type="ChEBI" id="CHEBI:83834"/>
        <dbReference type="EC" id="5.2.1.8"/>
    </reaction>
</comment>
<dbReference type="GO" id="GO:0003755">
    <property type="term" value="F:peptidyl-prolyl cis-trans isomerase activity"/>
    <property type="evidence" value="ECO:0007669"/>
    <property type="project" value="UniProtKB-UniRule"/>
</dbReference>
<dbReference type="AlphaFoldDB" id="A0A1H6XM21"/>
<evidence type="ECO:0000256" key="4">
    <source>
        <dbReference type="ARBA" id="ARBA00016902"/>
    </source>
</evidence>
<sequence length="428" mass="47741">MAVNWEKQEGNEGILTFEVSAETFSKGLDQAFKKVVKQVNVPGFRKGKVPRKIFEQMFGVESLYQDAIDAVLPEAYTNAIDEAGINPVAQPEIDVEQIEAGQPVVFKANVTVKPEVKLGEYKGLEVERQETAVTDEEIEEQLNDRRQGNAEFVIKEDEPAAEGDTVVIDFEGFTDGEPFEGGKAEGYELELGSNSFIPGFEEQLTGVKAGESKDVEVSFPEEYHAAELAGKPATFKVTVHEVKSRELPELDDEFAKEIDSEVASLDELRSKMKEQTAQEKKDASEAALRDELVEQAAKNADIEIPEVMVEGEVDRMIQEFGQRLQQQGMTLDLYYQFSGQDEAALRAQMKEDAETRVRVSLVLEAIAEAEGVTVGEEDIQEELKTMSGQFNMDTEQIKQILGGTEMLENDIRFKKTIEFLVENAKISE</sequence>
<evidence type="ECO:0000259" key="15">
    <source>
        <dbReference type="PROSITE" id="PS50059"/>
    </source>
</evidence>
<accession>A0A1H6XM21</accession>
<dbReference type="PANTHER" id="PTHR30560:SF3">
    <property type="entry name" value="TRIGGER FACTOR-LIKE PROTEIN TIG, CHLOROPLASTIC"/>
    <property type="match status" value="1"/>
</dbReference>
<keyword evidence="8 12" id="KW-0413">Isomerase</keyword>
<evidence type="ECO:0000313" key="17">
    <source>
        <dbReference type="Proteomes" id="UP000199200"/>
    </source>
</evidence>
<keyword evidence="12" id="KW-0963">Cytoplasm</keyword>
<dbReference type="GO" id="GO:0043022">
    <property type="term" value="F:ribosome binding"/>
    <property type="evidence" value="ECO:0007669"/>
    <property type="project" value="TreeGrafter"/>
</dbReference>
<dbReference type="NCBIfam" id="TIGR00115">
    <property type="entry name" value="tig"/>
    <property type="match status" value="1"/>
</dbReference>
<dbReference type="InterPro" id="IPR001179">
    <property type="entry name" value="PPIase_FKBP_dom"/>
</dbReference>
<dbReference type="GO" id="GO:0005737">
    <property type="term" value="C:cytoplasm"/>
    <property type="evidence" value="ECO:0007669"/>
    <property type="project" value="UniProtKB-SubCell"/>
</dbReference>
<evidence type="ECO:0000256" key="11">
    <source>
        <dbReference type="ARBA" id="ARBA00029986"/>
    </source>
</evidence>
<evidence type="ECO:0000256" key="12">
    <source>
        <dbReference type="HAMAP-Rule" id="MF_00303"/>
    </source>
</evidence>
<keyword evidence="6 12" id="KW-0697">Rotamase</keyword>
<evidence type="ECO:0000256" key="8">
    <source>
        <dbReference type="ARBA" id="ARBA00023235"/>
    </source>
</evidence>
<dbReference type="GO" id="GO:0051083">
    <property type="term" value="P:'de novo' cotranslational protein folding"/>
    <property type="evidence" value="ECO:0007669"/>
    <property type="project" value="TreeGrafter"/>
</dbReference>
<evidence type="ECO:0000256" key="13">
    <source>
        <dbReference type="PROSITE-ProRule" id="PRU00277"/>
    </source>
</evidence>
<name>A0A1H6XM21_9BACL</name>
<dbReference type="Gene3D" id="3.10.50.40">
    <property type="match status" value="1"/>
</dbReference>
<dbReference type="Pfam" id="PF05697">
    <property type="entry name" value="Trigger_N"/>
    <property type="match status" value="1"/>
</dbReference>
<reference evidence="17" key="1">
    <citation type="submission" date="2016-10" db="EMBL/GenBank/DDBJ databases">
        <authorList>
            <person name="Varghese N."/>
            <person name="Submissions S."/>
        </authorList>
    </citation>
    <scope>NUCLEOTIDE SEQUENCE [LARGE SCALE GENOMIC DNA]</scope>
    <source>
        <strain evidence="17">CGMCC 1.6763</strain>
    </source>
</reference>